<evidence type="ECO:0000313" key="2">
    <source>
        <dbReference type="Proteomes" id="UP000547011"/>
    </source>
</evidence>
<gene>
    <name evidence="1" type="ORF">GGR20_000567</name>
</gene>
<sequence length="63" mass="6962">MRVPNAGQDLIERRIVREGKAIAEAMLADYADPPAFQLSALWPALRTFGVRLSAVLRGEPIRS</sequence>
<reference evidence="1 2" key="1">
    <citation type="submission" date="2020-08" db="EMBL/GenBank/DDBJ databases">
        <title>Genomic Encyclopedia of Type Strains, Phase IV (KMG-IV): sequencing the most valuable type-strain genomes for metagenomic binning, comparative biology and taxonomic classification.</title>
        <authorList>
            <person name="Goeker M."/>
        </authorList>
    </citation>
    <scope>NUCLEOTIDE SEQUENCE [LARGE SCALE GENOMIC DNA]</scope>
    <source>
        <strain evidence="1 2">DSM 23447</strain>
    </source>
</reference>
<name>A0A7W6N9Y4_9HYPH</name>
<keyword evidence="2" id="KW-1185">Reference proteome</keyword>
<dbReference type="AlphaFoldDB" id="A0A7W6N9Y4"/>
<dbReference type="Proteomes" id="UP000547011">
    <property type="component" value="Unassembled WGS sequence"/>
</dbReference>
<organism evidence="1 2">
    <name type="scientific">Devosia subaequoris</name>
    <dbReference type="NCBI Taxonomy" id="395930"/>
    <lineage>
        <taxon>Bacteria</taxon>
        <taxon>Pseudomonadati</taxon>
        <taxon>Pseudomonadota</taxon>
        <taxon>Alphaproteobacteria</taxon>
        <taxon>Hyphomicrobiales</taxon>
        <taxon>Devosiaceae</taxon>
        <taxon>Devosia</taxon>
    </lineage>
</organism>
<dbReference type="EMBL" id="JACIEW010000001">
    <property type="protein sequence ID" value="MBB4050949.1"/>
    <property type="molecule type" value="Genomic_DNA"/>
</dbReference>
<comment type="caution">
    <text evidence="1">The sequence shown here is derived from an EMBL/GenBank/DDBJ whole genome shotgun (WGS) entry which is preliminary data.</text>
</comment>
<evidence type="ECO:0000313" key="1">
    <source>
        <dbReference type="EMBL" id="MBB4050949.1"/>
    </source>
</evidence>
<protein>
    <submittedName>
        <fullName evidence="1">Uncharacterized protein</fullName>
    </submittedName>
</protein>
<dbReference type="RefSeq" id="WP_183309694.1">
    <property type="nucleotide sequence ID" value="NZ_JACIEW010000001.1"/>
</dbReference>
<proteinExistence type="predicted"/>
<accession>A0A7W6N9Y4</accession>